<protein>
    <submittedName>
        <fullName evidence="1">Uncharacterized protein</fullName>
    </submittedName>
</protein>
<dbReference type="eggNOG" id="ENOG502RUR5">
    <property type="taxonomic scope" value="Eukaryota"/>
</dbReference>
<dbReference type="OMA" id="FNYLFEC"/>
<proteinExistence type="predicted"/>
<gene>
    <name evidence="1" type="ORF">RO3G_15637</name>
</gene>
<sequence length="175" mass="21032">MDSKGYRLTLPSSENGWLNRQDHEQLTAYLNEKNDKQEDRASEILENIQQVKSVTESIVMEQQEEKKEMIKDDKKPIEFLREWIWFPMIYTREKTISWSDIPPSHKKMTSQWKEHVECDSKAQFESNRLFKDMTEIKFDIHGKFANHNDLNKLQTWMEKKGCGKAFDYLFECRET</sequence>
<organism evidence="1 2">
    <name type="scientific">Rhizopus delemar (strain RA 99-880 / ATCC MYA-4621 / FGSC 9543 / NRRL 43880)</name>
    <name type="common">Mucormycosis agent</name>
    <name type="synonym">Rhizopus arrhizus var. delemar</name>
    <dbReference type="NCBI Taxonomy" id="246409"/>
    <lineage>
        <taxon>Eukaryota</taxon>
        <taxon>Fungi</taxon>
        <taxon>Fungi incertae sedis</taxon>
        <taxon>Mucoromycota</taxon>
        <taxon>Mucoromycotina</taxon>
        <taxon>Mucoromycetes</taxon>
        <taxon>Mucorales</taxon>
        <taxon>Mucorineae</taxon>
        <taxon>Rhizopodaceae</taxon>
        <taxon>Rhizopus</taxon>
    </lineage>
</organism>
<dbReference type="RefSeq" id="XP_067526322.1">
    <property type="nucleotide sequence ID" value="XM_067670221.1"/>
</dbReference>
<evidence type="ECO:0000313" key="2">
    <source>
        <dbReference type="Proteomes" id="UP000009138"/>
    </source>
</evidence>
<dbReference type="VEuPathDB" id="FungiDB:RO3G_15637"/>
<dbReference type="AlphaFoldDB" id="I1CR46"/>
<name>I1CR46_RHIO9</name>
<dbReference type="InParanoid" id="I1CR46"/>
<dbReference type="EMBL" id="CH476748">
    <property type="protein sequence ID" value="EIE90926.1"/>
    <property type="molecule type" value="Genomic_DNA"/>
</dbReference>
<dbReference type="Proteomes" id="UP000009138">
    <property type="component" value="Unassembled WGS sequence"/>
</dbReference>
<dbReference type="OrthoDB" id="432412at2759"/>
<evidence type="ECO:0000313" key="1">
    <source>
        <dbReference type="EMBL" id="EIE90926.1"/>
    </source>
</evidence>
<reference evidence="1 2" key="1">
    <citation type="journal article" date="2009" name="PLoS Genet.">
        <title>Genomic analysis of the basal lineage fungus Rhizopus oryzae reveals a whole-genome duplication.</title>
        <authorList>
            <person name="Ma L.-J."/>
            <person name="Ibrahim A.S."/>
            <person name="Skory C."/>
            <person name="Grabherr M.G."/>
            <person name="Burger G."/>
            <person name="Butler M."/>
            <person name="Elias M."/>
            <person name="Idnurm A."/>
            <person name="Lang B.F."/>
            <person name="Sone T."/>
            <person name="Abe A."/>
            <person name="Calvo S.E."/>
            <person name="Corrochano L.M."/>
            <person name="Engels R."/>
            <person name="Fu J."/>
            <person name="Hansberg W."/>
            <person name="Kim J.-M."/>
            <person name="Kodira C.D."/>
            <person name="Koehrsen M.J."/>
            <person name="Liu B."/>
            <person name="Miranda-Saavedra D."/>
            <person name="O'Leary S."/>
            <person name="Ortiz-Castellanos L."/>
            <person name="Poulter R."/>
            <person name="Rodriguez-Romero J."/>
            <person name="Ruiz-Herrera J."/>
            <person name="Shen Y.-Q."/>
            <person name="Zeng Q."/>
            <person name="Galagan J."/>
            <person name="Birren B.W."/>
            <person name="Cuomo C.A."/>
            <person name="Wickes B.L."/>
        </authorList>
    </citation>
    <scope>NUCLEOTIDE SEQUENCE [LARGE SCALE GENOMIC DNA]</scope>
    <source>
        <strain evidence="2">RA 99-880 / ATCC MYA-4621 / FGSC 9543 / NRRL 43880</strain>
    </source>
</reference>
<keyword evidence="2" id="KW-1185">Reference proteome</keyword>
<accession>I1CR46</accession>
<dbReference type="GeneID" id="93622602"/>